<dbReference type="Proteomes" id="UP000827976">
    <property type="component" value="Chromosome 19"/>
</dbReference>
<feature type="non-terminal residue" evidence="1">
    <location>
        <position position="108"/>
    </location>
</feature>
<name>A0ACB7U3Q4_DIOAL</name>
<gene>
    <name evidence="1" type="ORF">IHE45_19G171800</name>
</gene>
<reference evidence="2" key="1">
    <citation type="journal article" date="2022" name="Nat. Commun.">
        <title>Chromosome evolution and the genetic basis of agronomically important traits in greater yam.</title>
        <authorList>
            <person name="Bredeson J.V."/>
            <person name="Lyons J.B."/>
            <person name="Oniyinde I.O."/>
            <person name="Okereke N.R."/>
            <person name="Kolade O."/>
            <person name="Nnabue I."/>
            <person name="Nwadili C.O."/>
            <person name="Hribova E."/>
            <person name="Parker M."/>
            <person name="Nwogha J."/>
            <person name="Shu S."/>
            <person name="Carlson J."/>
            <person name="Kariba R."/>
            <person name="Muthemba S."/>
            <person name="Knop K."/>
            <person name="Barton G.J."/>
            <person name="Sherwood A.V."/>
            <person name="Lopez-Montes A."/>
            <person name="Asiedu R."/>
            <person name="Jamnadass R."/>
            <person name="Muchugi A."/>
            <person name="Goodstein D."/>
            <person name="Egesi C.N."/>
            <person name="Featherston J."/>
            <person name="Asfaw A."/>
            <person name="Simpson G.G."/>
            <person name="Dolezel J."/>
            <person name="Hendre P.S."/>
            <person name="Van Deynze A."/>
            <person name="Kumar P.L."/>
            <person name="Obidiegwu J.E."/>
            <person name="Bhattacharjee R."/>
            <person name="Rokhsar D.S."/>
        </authorList>
    </citation>
    <scope>NUCLEOTIDE SEQUENCE [LARGE SCALE GENOMIC DNA]</scope>
    <source>
        <strain evidence="2">cv. TDa95/00328</strain>
    </source>
</reference>
<evidence type="ECO:0000313" key="1">
    <source>
        <dbReference type="EMBL" id="KAH7654917.1"/>
    </source>
</evidence>
<keyword evidence="1" id="KW-0548">Nucleotidyltransferase</keyword>
<dbReference type="EMBL" id="CM037029">
    <property type="protein sequence ID" value="KAH7654917.1"/>
    <property type="molecule type" value="Genomic_DNA"/>
</dbReference>
<keyword evidence="2" id="KW-1185">Reference proteome</keyword>
<comment type="caution">
    <text evidence="1">The sequence shown here is derived from an EMBL/GenBank/DDBJ whole genome shotgun (WGS) entry which is preliminary data.</text>
</comment>
<dbReference type="EC" id="2.7.7.49" evidence="1"/>
<protein>
    <submittedName>
        <fullName evidence="1">RNA-directed DNA polymerase protein</fullName>
        <ecNumber evidence="1">2.7.7.49</ecNumber>
    </submittedName>
</protein>
<keyword evidence="1" id="KW-0695">RNA-directed DNA polymerase</keyword>
<evidence type="ECO:0000313" key="2">
    <source>
        <dbReference type="Proteomes" id="UP000827976"/>
    </source>
</evidence>
<organism evidence="1 2">
    <name type="scientific">Dioscorea alata</name>
    <name type="common">Purple yam</name>
    <dbReference type="NCBI Taxonomy" id="55571"/>
    <lineage>
        <taxon>Eukaryota</taxon>
        <taxon>Viridiplantae</taxon>
        <taxon>Streptophyta</taxon>
        <taxon>Embryophyta</taxon>
        <taxon>Tracheophyta</taxon>
        <taxon>Spermatophyta</taxon>
        <taxon>Magnoliopsida</taxon>
        <taxon>Liliopsida</taxon>
        <taxon>Dioscoreales</taxon>
        <taxon>Dioscoreaceae</taxon>
        <taxon>Dioscorea</taxon>
    </lineage>
</organism>
<keyword evidence="1" id="KW-0808">Transferase</keyword>
<feature type="non-terminal residue" evidence="1">
    <location>
        <position position="1"/>
    </location>
</feature>
<proteinExistence type="predicted"/>
<accession>A0ACB7U3Q4</accession>
<sequence length="108" mass="11822">GTPEPSVWLLDSGCSSHITGRKELFYKLDETQMHVVKLGDNKEIQVAGKGFIGVTMKNGETKLIHNVQFVPNLAHNLLSVGQLVGNGYQLIFKGGRCKVIDDKTGNQL</sequence>